<evidence type="ECO:0000256" key="2">
    <source>
        <dbReference type="ARBA" id="ARBA00022475"/>
    </source>
</evidence>
<evidence type="ECO:0000256" key="1">
    <source>
        <dbReference type="ARBA" id="ARBA00004370"/>
    </source>
</evidence>
<evidence type="ECO:0000313" key="11">
    <source>
        <dbReference type="Proteomes" id="UP000230959"/>
    </source>
</evidence>
<evidence type="ECO:0000256" key="5">
    <source>
        <dbReference type="ARBA" id="ARBA00022989"/>
    </source>
</evidence>
<dbReference type="PANTHER" id="PTHR35851:SF1">
    <property type="entry name" value="CELL DIVISION PROTEIN FTSQ"/>
    <property type="match status" value="1"/>
</dbReference>
<dbReference type="InterPro" id="IPR026579">
    <property type="entry name" value="FtsQ"/>
</dbReference>
<evidence type="ECO:0000256" key="7">
    <source>
        <dbReference type="ARBA" id="ARBA00023306"/>
    </source>
</evidence>
<dbReference type="InterPro" id="IPR013685">
    <property type="entry name" value="POTRA_FtsQ_type"/>
</dbReference>
<dbReference type="AlphaFoldDB" id="A0A2M8LAN2"/>
<dbReference type="GO" id="GO:0090529">
    <property type="term" value="P:cell septum assembly"/>
    <property type="evidence" value="ECO:0007669"/>
    <property type="project" value="InterPro"/>
</dbReference>
<dbReference type="PROSITE" id="PS51779">
    <property type="entry name" value="POTRA"/>
    <property type="match status" value="1"/>
</dbReference>
<evidence type="ECO:0000256" key="8">
    <source>
        <dbReference type="SAM" id="Phobius"/>
    </source>
</evidence>
<sequence length="273" mass="31726">MTRREEILARSRKIRRRKGFFKALLGMLVFSVLFAGVTWFFHLDFFTIKNVYVRGVETIDEKEIKYKTINNLGGLYFWLLPKDNVFLVSKDNISAKLLNSFARAKSIKVGRNLPDGLDVEVKERINTALSCKSEVCAYIDEDGFVFERAIAFDGKEFLKFFDEREDSFFAGSSISPRVGENILDKEEFEKLMRFAETFASEKFSVESVHIKENGSYFINTNEGWNIILNKQTDIASARENLVISLNGEIKDKRVNLNYIDLRFGNKIFYKFRE</sequence>
<dbReference type="Pfam" id="PF08478">
    <property type="entry name" value="POTRA_1"/>
    <property type="match status" value="1"/>
</dbReference>
<gene>
    <name evidence="10" type="ORF">COV02_01300</name>
</gene>
<organism evidence="10 11">
    <name type="scientific">Candidatus Terrybacteria bacterium CG10_big_fil_rev_8_21_14_0_10_41_10</name>
    <dbReference type="NCBI Taxonomy" id="1975026"/>
    <lineage>
        <taxon>Bacteria</taxon>
        <taxon>Candidatus Terryibacteriota</taxon>
    </lineage>
</organism>
<feature type="domain" description="POTRA" evidence="9">
    <location>
        <begin position="46"/>
        <end position="124"/>
    </location>
</feature>
<comment type="caution">
    <text evidence="10">The sequence shown here is derived from an EMBL/GenBank/DDBJ whole genome shotgun (WGS) entry which is preliminary data.</text>
</comment>
<name>A0A2M8LAN2_9BACT</name>
<dbReference type="InterPro" id="IPR034746">
    <property type="entry name" value="POTRA"/>
</dbReference>
<keyword evidence="5 8" id="KW-1133">Transmembrane helix</keyword>
<evidence type="ECO:0000259" key="9">
    <source>
        <dbReference type="PROSITE" id="PS51779"/>
    </source>
</evidence>
<evidence type="ECO:0000256" key="6">
    <source>
        <dbReference type="ARBA" id="ARBA00023136"/>
    </source>
</evidence>
<evidence type="ECO:0000256" key="3">
    <source>
        <dbReference type="ARBA" id="ARBA00022618"/>
    </source>
</evidence>
<comment type="subcellular location">
    <subcellularLocation>
        <location evidence="1">Membrane</location>
    </subcellularLocation>
</comment>
<dbReference type="EMBL" id="PFER01000022">
    <property type="protein sequence ID" value="PJE73670.1"/>
    <property type="molecule type" value="Genomic_DNA"/>
</dbReference>
<dbReference type="GO" id="GO:0016020">
    <property type="term" value="C:membrane"/>
    <property type="evidence" value="ECO:0007669"/>
    <property type="project" value="UniProtKB-SubCell"/>
</dbReference>
<protein>
    <recommendedName>
        <fullName evidence="9">POTRA domain-containing protein</fullName>
    </recommendedName>
</protein>
<keyword evidence="3" id="KW-0132">Cell division</keyword>
<dbReference type="PANTHER" id="PTHR35851">
    <property type="entry name" value="CELL DIVISION PROTEIN FTSQ"/>
    <property type="match status" value="1"/>
</dbReference>
<keyword evidence="4 8" id="KW-0812">Transmembrane</keyword>
<keyword evidence="7" id="KW-0131">Cell cycle</keyword>
<feature type="transmembrane region" description="Helical" evidence="8">
    <location>
        <begin position="20"/>
        <end position="41"/>
    </location>
</feature>
<dbReference type="InterPro" id="IPR045335">
    <property type="entry name" value="FtsQ_C_sf"/>
</dbReference>
<evidence type="ECO:0000313" key="10">
    <source>
        <dbReference type="EMBL" id="PJE73670.1"/>
    </source>
</evidence>
<dbReference type="Gene3D" id="3.40.50.11690">
    <property type="entry name" value="Cell division protein FtsQ/DivIB"/>
    <property type="match status" value="1"/>
</dbReference>
<accession>A0A2M8LAN2</accession>
<keyword evidence="2" id="KW-1003">Cell membrane</keyword>
<evidence type="ECO:0000256" key="4">
    <source>
        <dbReference type="ARBA" id="ARBA00022692"/>
    </source>
</evidence>
<keyword evidence="6 8" id="KW-0472">Membrane</keyword>
<dbReference type="Proteomes" id="UP000230959">
    <property type="component" value="Unassembled WGS sequence"/>
</dbReference>
<reference evidence="11" key="1">
    <citation type="submission" date="2017-09" db="EMBL/GenBank/DDBJ databases">
        <title>Depth-based differentiation of microbial function through sediment-hosted aquifers and enrichment of novel symbionts in the deep terrestrial subsurface.</title>
        <authorList>
            <person name="Probst A.J."/>
            <person name="Ladd B."/>
            <person name="Jarett J.K."/>
            <person name="Geller-Mcgrath D.E."/>
            <person name="Sieber C.M.K."/>
            <person name="Emerson J.B."/>
            <person name="Anantharaman K."/>
            <person name="Thomas B.C."/>
            <person name="Malmstrom R."/>
            <person name="Stieglmeier M."/>
            <person name="Klingl A."/>
            <person name="Woyke T."/>
            <person name="Ryan C.M."/>
            <person name="Banfield J.F."/>
        </authorList>
    </citation>
    <scope>NUCLEOTIDE SEQUENCE [LARGE SCALE GENOMIC DNA]</scope>
</reference>
<proteinExistence type="predicted"/>